<dbReference type="EMBL" id="BN001302">
    <property type="protein sequence ID" value="CBF74669.1"/>
    <property type="molecule type" value="Genomic_DNA"/>
</dbReference>
<dbReference type="PANTHER" id="PTHR31779">
    <property type="entry name" value="2-NITROPROPANE DIOXYGENASE FAMILY, PUTATIVE (AFU_ORTHOLOGUE AFUA_2G17430)-RELATED"/>
    <property type="match status" value="1"/>
</dbReference>
<organism evidence="9 10">
    <name type="scientific">Emericella nidulans (strain FGSC A4 / ATCC 38163 / CBS 112.46 / NRRL 194 / M139)</name>
    <name type="common">Aspergillus nidulans</name>
    <dbReference type="NCBI Taxonomy" id="227321"/>
    <lineage>
        <taxon>Eukaryota</taxon>
        <taxon>Fungi</taxon>
        <taxon>Dikarya</taxon>
        <taxon>Ascomycota</taxon>
        <taxon>Pezizomycotina</taxon>
        <taxon>Eurotiomycetes</taxon>
        <taxon>Eurotiomycetidae</taxon>
        <taxon>Eurotiales</taxon>
        <taxon>Aspergillaceae</taxon>
        <taxon>Aspergillus</taxon>
        <taxon>Aspergillus subgen. Nidulantes</taxon>
    </lineage>
</organism>
<dbReference type="Proteomes" id="UP000000560">
    <property type="component" value="Chromosome II"/>
</dbReference>
<keyword evidence="5" id="KW-0804">Transcription</keyword>
<keyword evidence="4" id="KW-0238">DNA-binding</keyword>
<evidence type="ECO:0000259" key="8">
    <source>
        <dbReference type="PROSITE" id="PS50048"/>
    </source>
</evidence>
<dbReference type="SMART" id="SM00066">
    <property type="entry name" value="GAL4"/>
    <property type="match status" value="1"/>
</dbReference>
<dbReference type="GO" id="GO:0003677">
    <property type="term" value="F:DNA binding"/>
    <property type="evidence" value="ECO:0007669"/>
    <property type="project" value="UniProtKB-KW"/>
</dbReference>
<evidence type="ECO:0000256" key="2">
    <source>
        <dbReference type="ARBA" id="ARBA00022833"/>
    </source>
</evidence>
<dbReference type="Gene3D" id="4.10.240.10">
    <property type="entry name" value="Zn(2)-C6 fungal-type DNA-binding domain"/>
    <property type="match status" value="1"/>
</dbReference>
<dbReference type="CDD" id="cd12148">
    <property type="entry name" value="fungal_TF_MHR"/>
    <property type="match status" value="1"/>
</dbReference>
<keyword evidence="1" id="KW-0479">Metal-binding</keyword>
<reference evidence="10" key="1">
    <citation type="journal article" date="2005" name="Nature">
        <title>Sequencing of Aspergillus nidulans and comparative analysis with A. fumigatus and A. oryzae.</title>
        <authorList>
            <person name="Galagan J.E."/>
            <person name="Calvo S.E."/>
            <person name="Cuomo C."/>
            <person name="Ma L.J."/>
            <person name="Wortman J.R."/>
            <person name="Batzoglou S."/>
            <person name="Lee S.I."/>
            <person name="Basturkmen M."/>
            <person name="Spevak C.C."/>
            <person name="Clutterbuck J."/>
            <person name="Kapitonov V."/>
            <person name="Jurka J."/>
            <person name="Scazzocchio C."/>
            <person name="Farman M."/>
            <person name="Butler J."/>
            <person name="Purcell S."/>
            <person name="Harris S."/>
            <person name="Braus G.H."/>
            <person name="Draht O."/>
            <person name="Busch S."/>
            <person name="D'Enfert C."/>
            <person name="Bouchier C."/>
            <person name="Goldman G.H."/>
            <person name="Bell-Pedersen D."/>
            <person name="Griffiths-Jones S."/>
            <person name="Doonan J.H."/>
            <person name="Yu J."/>
            <person name="Vienken K."/>
            <person name="Pain A."/>
            <person name="Freitag M."/>
            <person name="Selker E.U."/>
            <person name="Archer D.B."/>
            <person name="Penalva M.A."/>
            <person name="Oakley B.R."/>
            <person name="Momany M."/>
            <person name="Tanaka T."/>
            <person name="Kumagai T."/>
            <person name="Asai K."/>
            <person name="Machida M."/>
            <person name="Nierman W.C."/>
            <person name="Denning D.W."/>
            <person name="Caddick M."/>
            <person name="Hynes M."/>
            <person name="Paoletti M."/>
            <person name="Fischer R."/>
            <person name="Miller B."/>
            <person name="Dyer P."/>
            <person name="Sachs M.S."/>
            <person name="Osmani S.A."/>
            <person name="Birren B.W."/>
        </authorList>
    </citation>
    <scope>NUCLEOTIDE SEQUENCE [LARGE SCALE GENOMIC DNA]</scope>
    <source>
        <strain evidence="10">FGSC A4 / ATCC 38163 / CBS 112.46 / NRRL 194 / M139</strain>
    </source>
</reference>
<evidence type="ECO:0000256" key="6">
    <source>
        <dbReference type="ARBA" id="ARBA00023242"/>
    </source>
</evidence>
<dbReference type="HOGENOM" id="CLU_019691_1_0_1"/>
<dbReference type="RefSeq" id="XP_661722.1">
    <property type="nucleotide sequence ID" value="XM_656630.1"/>
</dbReference>
<gene>
    <name evidence="9" type="ORF">ANIA_04118</name>
</gene>
<feature type="region of interest" description="Disordered" evidence="7">
    <location>
        <begin position="50"/>
        <end position="73"/>
    </location>
</feature>
<dbReference type="GO" id="GO:0003700">
    <property type="term" value="F:DNA-binding transcription factor activity"/>
    <property type="evidence" value="ECO:0000318"/>
    <property type="project" value="GO_Central"/>
</dbReference>
<keyword evidence="3" id="KW-0805">Transcription regulation</keyword>
<keyword evidence="6" id="KW-0539">Nucleus</keyword>
<dbReference type="Pfam" id="PF04082">
    <property type="entry name" value="Fungal_trans"/>
    <property type="match status" value="1"/>
</dbReference>
<dbReference type="FunCoup" id="Q5B5R2">
    <property type="interactions" value="165"/>
</dbReference>
<dbReference type="InterPro" id="IPR007219">
    <property type="entry name" value="XnlR_reg_dom"/>
</dbReference>
<dbReference type="InterPro" id="IPR001138">
    <property type="entry name" value="Zn2Cys6_DnaBD"/>
</dbReference>
<dbReference type="PROSITE" id="PS00463">
    <property type="entry name" value="ZN2_CY6_FUNGAL_1"/>
    <property type="match status" value="1"/>
</dbReference>
<protein>
    <submittedName>
        <fullName evidence="9">Zn(II)2Cys6 transcription factor (Eurofung)</fullName>
    </submittedName>
</protein>
<dbReference type="GO" id="GO:0006351">
    <property type="term" value="P:DNA-templated transcription"/>
    <property type="evidence" value="ECO:0007669"/>
    <property type="project" value="InterPro"/>
</dbReference>
<dbReference type="InParanoid" id="Q5B5R2"/>
<feature type="domain" description="Zn(2)-C6 fungal-type" evidence="8">
    <location>
        <begin position="14"/>
        <end position="43"/>
    </location>
</feature>
<evidence type="ECO:0000256" key="4">
    <source>
        <dbReference type="ARBA" id="ARBA00023125"/>
    </source>
</evidence>
<dbReference type="SUPFAM" id="SSF57701">
    <property type="entry name" value="Zn2/Cys6 DNA-binding domain"/>
    <property type="match status" value="1"/>
</dbReference>
<proteinExistence type="predicted"/>
<accession>C8V517</accession>
<evidence type="ECO:0000256" key="1">
    <source>
        <dbReference type="ARBA" id="ARBA00022723"/>
    </source>
</evidence>
<evidence type="ECO:0000313" key="10">
    <source>
        <dbReference type="Proteomes" id="UP000000560"/>
    </source>
</evidence>
<keyword evidence="10" id="KW-1185">Reference proteome</keyword>
<dbReference type="GO" id="GO:0009410">
    <property type="term" value="P:response to xenobiotic stimulus"/>
    <property type="evidence" value="ECO:0000318"/>
    <property type="project" value="GO_Central"/>
</dbReference>
<dbReference type="OMA" id="WTSYDLG"/>
<keyword evidence="2" id="KW-0862">Zinc</keyword>
<dbReference type="eggNOG" id="ENOG502QQ7I">
    <property type="taxonomic scope" value="Eukaryota"/>
</dbReference>
<reference evidence="10" key="2">
    <citation type="journal article" date="2009" name="Fungal Genet. Biol.">
        <title>The 2008 update of the Aspergillus nidulans genome annotation: a community effort.</title>
        <authorList>
            <person name="Wortman J.R."/>
            <person name="Gilsenan J.M."/>
            <person name="Joardar V."/>
            <person name="Deegan J."/>
            <person name="Clutterbuck J."/>
            <person name="Andersen M.R."/>
            <person name="Archer D."/>
            <person name="Bencina M."/>
            <person name="Braus G."/>
            <person name="Coutinho P."/>
            <person name="von Dohren H."/>
            <person name="Doonan J."/>
            <person name="Driessen A.J."/>
            <person name="Durek P."/>
            <person name="Espeso E."/>
            <person name="Fekete E."/>
            <person name="Flipphi M."/>
            <person name="Estrada C.G."/>
            <person name="Geysens S."/>
            <person name="Goldman G."/>
            <person name="de Groot P.W."/>
            <person name="Hansen K."/>
            <person name="Harris S.D."/>
            <person name="Heinekamp T."/>
            <person name="Helmstaedt K."/>
            <person name="Henrissat B."/>
            <person name="Hofmann G."/>
            <person name="Homan T."/>
            <person name="Horio T."/>
            <person name="Horiuchi H."/>
            <person name="James S."/>
            <person name="Jones M."/>
            <person name="Karaffa L."/>
            <person name="Karanyi Z."/>
            <person name="Kato M."/>
            <person name="Keller N."/>
            <person name="Kelly D.E."/>
            <person name="Kiel J.A."/>
            <person name="Kim J.M."/>
            <person name="van der Klei I.J."/>
            <person name="Klis F.M."/>
            <person name="Kovalchuk A."/>
            <person name="Krasevec N."/>
            <person name="Kubicek C.P."/>
            <person name="Liu B."/>
            <person name="Maccabe A."/>
            <person name="Meyer V."/>
            <person name="Mirabito P."/>
            <person name="Miskei M."/>
            <person name="Mos M."/>
            <person name="Mullins J."/>
            <person name="Nelson D.R."/>
            <person name="Nielsen J."/>
            <person name="Oakley B.R."/>
            <person name="Osmani S.A."/>
            <person name="Pakula T."/>
            <person name="Paszewski A."/>
            <person name="Paulsen I."/>
            <person name="Pilsyk S."/>
            <person name="Pocsi I."/>
            <person name="Punt P.J."/>
            <person name="Ram A.F."/>
            <person name="Ren Q."/>
            <person name="Robellet X."/>
            <person name="Robson G."/>
            <person name="Seiboth B."/>
            <person name="van Solingen P."/>
            <person name="Specht T."/>
            <person name="Sun J."/>
            <person name="Taheri-Talesh N."/>
            <person name="Takeshita N."/>
            <person name="Ussery D."/>
            <person name="vanKuyk P.A."/>
            <person name="Visser H."/>
            <person name="van de Vondervoort P.J."/>
            <person name="de Vries R.P."/>
            <person name="Walton J."/>
            <person name="Xiang X."/>
            <person name="Xiong Y."/>
            <person name="Zeng A.P."/>
            <person name="Brandt B.W."/>
            <person name="Cornell M.J."/>
            <person name="van den Hondel C.A."/>
            <person name="Visser J."/>
            <person name="Oliver S.G."/>
            <person name="Turner G."/>
        </authorList>
    </citation>
    <scope>GENOME REANNOTATION</scope>
    <source>
        <strain evidence="10">FGSC A4 / ATCC 38163 / CBS 112.46 / NRRL 194 / M139</strain>
    </source>
</reference>
<evidence type="ECO:0000256" key="5">
    <source>
        <dbReference type="ARBA" id="ARBA00023163"/>
    </source>
</evidence>
<feature type="region of interest" description="Disordered" evidence="7">
    <location>
        <begin position="499"/>
        <end position="527"/>
    </location>
</feature>
<dbReference type="CDD" id="cd00067">
    <property type="entry name" value="GAL4"/>
    <property type="match status" value="1"/>
</dbReference>
<evidence type="ECO:0000313" key="9">
    <source>
        <dbReference type="EMBL" id="CBF74669.1"/>
    </source>
</evidence>
<dbReference type="InterPro" id="IPR052478">
    <property type="entry name" value="Metabolite_Synth_Reg"/>
</dbReference>
<evidence type="ECO:0000256" key="7">
    <source>
        <dbReference type="SAM" id="MobiDB-lite"/>
    </source>
</evidence>
<dbReference type="InterPro" id="IPR036864">
    <property type="entry name" value="Zn2-C6_fun-type_DNA-bd_sf"/>
</dbReference>
<dbReference type="GO" id="GO:0008270">
    <property type="term" value="F:zinc ion binding"/>
    <property type="evidence" value="ECO:0007669"/>
    <property type="project" value="InterPro"/>
</dbReference>
<dbReference type="GeneID" id="2873532"/>
<dbReference type="AlphaFoldDB" id="Q5B5R2"/>
<sequence length="559" mass="61281">MTSVPLKRKRARVACEPCRSRKRKCDGAAPCETCRDWGYDCYYAAGRSSKHNAGASPSEPPPGGSGLGGDSHRLAVDPQRVARGLTANSSAVFVRKMGLKVDPANAPRVNLFAWNVGARRLSSGLVPAPAGLPLVDLVPLGSMRQLAEIYFSKVDPCYGFIDRQVFLQRLDARWSSSGSGRSGIYDSVLAGVAALGLLFSERSASATELQLIENAKSILESYDGYAPPSLDLITGWVLHVVYMRMTAAPYSTWLASSTIMHLIEAAGLQHENPSTAYDPDIRRRLVGVALHQNMWPSYDIGLSRVQVKADLMQFTDVRSKPGDYTAELLGLLPISARLDPEETDADGDSDVHLHQSLLETLDRTHTQPPSILAQTNLVLCILRRLNLLNISTSPALPDRILSLFQRALQSARSMLTACCPWQHIANVPFHIITILLEMDTRSSLELLPEAVQTVKMVASIYNTPTMREAYTTARFLVFVYQQRRSRDVRLLTSVLDANGQPGTELEPGRAASDGMQPALPRPSPNLGEMPLLEGLVADMSELQELDFDQFLSLDTLRSA</sequence>
<dbReference type="PROSITE" id="PS50048">
    <property type="entry name" value="ZN2_CY6_FUNGAL_2"/>
    <property type="match status" value="1"/>
</dbReference>
<evidence type="ECO:0000256" key="3">
    <source>
        <dbReference type="ARBA" id="ARBA00023015"/>
    </source>
</evidence>
<dbReference type="Pfam" id="PF00172">
    <property type="entry name" value="Zn_clus"/>
    <property type="match status" value="1"/>
</dbReference>
<dbReference type="GO" id="GO:0000981">
    <property type="term" value="F:DNA-binding transcription factor activity, RNA polymerase II-specific"/>
    <property type="evidence" value="ECO:0007669"/>
    <property type="project" value="InterPro"/>
</dbReference>
<dbReference type="PANTHER" id="PTHR31779:SF5">
    <property type="entry name" value="ZN(II)2CYS6 TRANSCRIPTION FACTOR (EUROFUNG)"/>
    <property type="match status" value="1"/>
</dbReference>
<name>Q5B5R2_EMENI</name>
<dbReference type="KEGG" id="ani:ANIA_04118"/>
<accession>Q5B5R2</accession>
<dbReference type="OrthoDB" id="9986881at2759"/>